<dbReference type="Gene3D" id="3.20.20.140">
    <property type="entry name" value="Metal-dependent hydrolases"/>
    <property type="match status" value="1"/>
</dbReference>
<dbReference type="NCBIfam" id="NF006560">
    <property type="entry name" value="PRK09061.1"/>
    <property type="match status" value="1"/>
</dbReference>
<dbReference type="Pfam" id="PF07969">
    <property type="entry name" value="Amidohydro_3"/>
    <property type="match status" value="1"/>
</dbReference>
<dbReference type="SUPFAM" id="SSF51556">
    <property type="entry name" value="Metallo-dependent hydrolases"/>
    <property type="match status" value="1"/>
</dbReference>
<comment type="caution">
    <text evidence="2">The sequence shown here is derived from an EMBL/GenBank/DDBJ whole genome shotgun (WGS) entry which is preliminary data.</text>
</comment>
<protein>
    <submittedName>
        <fullName evidence="2">Amidohydrolase family protein</fullName>
    </submittedName>
</protein>
<dbReference type="EMBL" id="JBHUKR010000002">
    <property type="protein sequence ID" value="MFD2414962.1"/>
    <property type="molecule type" value="Genomic_DNA"/>
</dbReference>
<organism evidence="2 3">
    <name type="scientific">Amycolatopsis pigmentata</name>
    <dbReference type="NCBI Taxonomy" id="450801"/>
    <lineage>
        <taxon>Bacteria</taxon>
        <taxon>Bacillati</taxon>
        <taxon>Actinomycetota</taxon>
        <taxon>Actinomycetes</taxon>
        <taxon>Pseudonocardiales</taxon>
        <taxon>Pseudonocardiaceae</taxon>
        <taxon>Amycolatopsis</taxon>
    </lineage>
</organism>
<dbReference type="InterPro" id="IPR050378">
    <property type="entry name" value="Metallo-dep_Hydrolases_sf"/>
</dbReference>
<name>A0ABW5FMB0_9PSEU</name>
<dbReference type="SUPFAM" id="SSF51338">
    <property type="entry name" value="Composite domain of metallo-dependent hydrolases"/>
    <property type="match status" value="1"/>
</dbReference>
<accession>A0ABW5FMB0</accession>
<reference evidence="3" key="1">
    <citation type="journal article" date="2019" name="Int. J. Syst. Evol. Microbiol.">
        <title>The Global Catalogue of Microorganisms (GCM) 10K type strain sequencing project: providing services to taxonomists for standard genome sequencing and annotation.</title>
        <authorList>
            <consortium name="The Broad Institute Genomics Platform"/>
            <consortium name="The Broad Institute Genome Sequencing Center for Infectious Disease"/>
            <person name="Wu L."/>
            <person name="Ma J."/>
        </authorList>
    </citation>
    <scope>NUCLEOTIDE SEQUENCE [LARGE SCALE GENOMIC DNA]</scope>
    <source>
        <strain evidence="3">CGMCC 4.7645</strain>
    </source>
</reference>
<evidence type="ECO:0000313" key="3">
    <source>
        <dbReference type="Proteomes" id="UP001597417"/>
    </source>
</evidence>
<dbReference type="Proteomes" id="UP001597417">
    <property type="component" value="Unassembled WGS sequence"/>
</dbReference>
<sequence>MARLLLTNGRAIDPAAGTDRVADVLVDGDRVVAVEPNLAGRAGYETVRQIDISGYLVGPGFIDLHSHVHSIAGQWLQACDGVTTTLDLEAGLMPVDRGYQTAAAEGRPLNYGFSASWTSARGGVLAGVTPDATIQTCLALLGNETWQRPTTARELHQCLDLLRGELSAGALGVGIMIGYAPDTARSEYQAVAALAAVAGVATYTHVRDLVEINPATLVDGTEELVATAGETGARMHHCHVNSTSLRHIERVLGTLARARSAGAVVTAEAYPYGAGSTPIGAAFLDPSRLDERGLVPSSIMMLCTGERIPDADRLTDLRRREPDAPCVVEFLAEDDPVSRRLLWLPFNAVGLDVEIAVASDAIPVTSADGRFAEADWPLPAGSLTHPRTAGTFARTVRTMVRDHGAWSWIEAFRRCSLVPAQILDFVPSMRRKGYLAAGADADLVVLDPATFGDAATYSRPTDPSVGVHYLVVSGVPVIENGLLRTDARPGRAVRGEPR</sequence>
<feature type="domain" description="Amidohydrolase 3" evidence="1">
    <location>
        <begin position="385"/>
        <end position="477"/>
    </location>
</feature>
<dbReference type="InterPro" id="IPR032466">
    <property type="entry name" value="Metal_Hydrolase"/>
</dbReference>
<evidence type="ECO:0000313" key="2">
    <source>
        <dbReference type="EMBL" id="MFD2414962.1"/>
    </source>
</evidence>
<proteinExistence type="predicted"/>
<evidence type="ECO:0000259" key="1">
    <source>
        <dbReference type="Pfam" id="PF07969"/>
    </source>
</evidence>
<dbReference type="InterPro" id="IPR011059">
    <property type="entry name" value="Metal-dep_hydrolase_composite"/>
</dbReference>
<dbReference type="InterPro" id="IPR013108">
    <property type="entry name" value="Amidohydro_3"/>
</dbReference>
<gene>
    <name evidence="2" type="ORF">ACFSXZ_01335</name>
</gene>
<keyword evidence="3" id="KW-1185">Reference proteome</keyword>
<dbReference type="RefSeq" id="WP_378260296.1">
    <property type="nucleotide sequence ID" value="NZ_JBHUKR010000002.1"/>
</dbReference>
<dbReference type="PANTHER" id="PTHR11647">
    <property type="entry name" value="HYDRANTOINASE/DIHYDROPYRIMIDINASE FAMILY MEMBER"/>
    <property type="match status" value="1"/>
</dbReference>
<dbReference type="PANTHER" id="PTHR11647:SF1">
    <property type="entry name" value="COLLAPSIN RESPONSE MEDIATOR PROTEIN"/>
    <property type="match status" value="1"/>
</dbReference>